<evidence type="ECO:0000313" key="1">
    <source>
        <dbReference type="EMBL" id="KAJ9049164.1"/>
    </source>
</evidence>
<protein>
    <submittedName>
        <fullName evidence="1">Uncharacterized protein</fullName>
    </submittedName>
</protein>
<comment type="caution">
    <text evidence="1">The sequence shown here is derived from an EMBL/GenBank/DDBJ whole genome shotgun (WGS) entry which is preliminary data.</text>
</comment>
<reference evidence="1" key="1">
    <citation type="submission" date="2022-04" db="EMBL/GenBank/DDBJ databases">
        <title>Genome of the entomopathogenic fungus Entomophthora muscae.</title>
        <authorList>
            <person name="Elya C."/>
            <person name="Lovett B.R."/>
            <person name="Lee E."/>
            <person name="Macias A.M."/>
            <person name="Hajek A.E."/>
            <person name="De Bivort B.L."/>
            <person name="Kasson M.T."/>
            <person name="De Fine Licht H.H."/>
            <person name="Stajich J.E."/>
        </authorList>
    </citation>
    <scope>NUCLEOTIDE SEQUENCE</scope>
    <source>
        <strain evidence="1">Berkeley</strain>
    </source>
</reference>
<sequence>MACDFGSVPAGTGTKMVYCQEREWTPAMWGRWYTTSLFSGSPPDKDKPQQAPTKPTTTNVFHPLATAFLLS</sequence>
<accession>A0ACC2RGI8</accession>
<organism evidence="1 2">
    <name type="scientific">Entomophthora muscae</name>
    <dbReference type="NCBI Taxonomy" id="34485"/>
    <lineage>
        <taxon>Eukaryota</taxon>
        <taxon>Fungi</taxon>
        <taxon>Fungi incertae sedis</taxon>
        <taxon>Zoopagomycota</taxon>
        <taxon>Entomophthoromycotina</taxon>
        <taxon>Entomophthoromycetes</taxon>
        <taxon>Entomophthorales</taxon>
        <taxon>Entomophthoraceae</taxon>
        <taxon>Entomophthora</taxon>
    </lineage>
</organism>
<gene>
    <name evidence="1" type="ORF">DSO57_1027527</name>
</gene>
<evidence type="ECO:0000313" key="2">
    <source>
        <dbReference type="Proteomes" id="UP001165960"/>
    </source>
</evidence>
<name>A0ACC2RGI8_9FUNG</name>
<proteinExistence type="predicted"/>
<dbReference type="EMBL" id="QTSX02007268">
    <property type="protein sequence ID" value="KAJ9049164.1"/>
    <property type="molecule type" value="Genomic_DNA"/>
</dbReference>
<keyword evidence="2" id="KW-1185">Reference proteome</keyword>
<dbReference type="Proteomes" id="UP001165960">
    <property type="component" value="Unassembled WGS sequence"/>
</dbReference>